<keyword evidence="1" id="KW-0812">Transmembrane</keyword>
<sequence>MAYSSVITLSASYELFPDYISEQAFTLDSLRDKSYAFSEAYTDSTDSYDLYGCVLFSTPQMLTDHDVWICPSSCASETPLAGCPDDCFSVETDTEFLVAYKLYRIFIDVDLVGSDDEWVVMTRQEVSTNFSSISNTFTVPTQLVITESPAGTMTSLDSTLSYLVVHQAKDSNGLFLVEYGSRFTSEQDSGIYQKQNVSANGLENSISLIFEFPDTGSSIASKVTDRDSARQAGWYINAAYFYSNPDGDFVAQMKGSLVRTYVRTEQSWALVSISACLVVLGTTLVFAIITKYYDRY</sequence>
<keyword evidence="1" id="KW-0472">Membrane</keyword>
<dbReference type="EMBL" id="BQXS01010791">
    <property type="protein sequence ID" value="GKT34286.1"/>
    <property type="molecule type" value="Genomic_DNA"/>
</dbReference>
<organism evidence="2 3">
    <name type="scientific">Aduncisulcus paluster</name>
    <dbReference type="NCBI Taxonomy" id="2918883"/>
    <lineage>
        <taxon>Eukaryota</taxon>
        <taxon>Metamonada</taxon>
        <taxon>Carpediemonas-like organisms</taxon>
        <taxon>Aduncisulcus</taxon>
    </lineage>
</organism>
<evidence type="ECO:0000256" key="1">
    <source>
        <dbReference type="SAM" id="Phobius"/>
    </source>
</evidence>
<protein>
    <submittedName>
        <fullName evidence="2">Uncharacterized protein</fullName>
    </submittedName>
</protein>
<reference evidence="2" key="1">
    <citation type="submission" date="2022-03" db="EMBL/GenBank/DDBJ databases">
        <title>Draft genome sequence of Aduncisulcus paluster, a free-living microaerophilic Fornicata.</title>
        <authorList>
            <person name="Yuyama I."/>
            <person name="Kume K."/>
            <person name="Tamura T."/>
            <person name="Inagaki Y."/>
            <person name="Hashimoto T."/>
        </authorList>
    </citation>
    <scope>NUCLEOTIDE SEQUENCE</scope>
    <source>
        <strain evidence="2">NY0171</strain>
    </source>
</reference>
<name>A0ABQ5KP78_9EUKA</name>
<accession>A0ABQ5KP78</accession>
<evidence type="ECO:0000313" key="3">
    <source>
        <dbReference type="Proteomes" id="UP001057375"/>
    </source>
</evidence>
<keyword evidence="3" id="KW-1185">Reference proteome</keyword>
<feature type="transmembrane region" description="Helical" evidence="1">
    <location>
        <begin position="268"/>
        <end position="289"/>
    </location>
</feature>
<gene>
    <name evidence="2" type="ORF">ADUPG1_007660</name>
</gene>
<keyword evidence="1" id="KW-1133">Transmembrane helix</keyword>
<dbReference type="Proteomes" id="UP001057375">
    <property type="component" value="Unassembled WGS sequence"/>
</dbReference>
<evidence type="ECO:0000313" key="2">
    <source>
        <dbReference type="EMBL" id="GKT34286.1"/>
    </source>
</evidence>
<proteinExistence type="predicted"/>
<comment type="caution">
    <text evidence="2">The sequence shown here is derived from an EMBL/GenBank/DDBJ whole genome shotgun (WGS) entry which is preliminary data.</text>
</comment>